<dbReference type="EMBL" id="CAJOBD010012597">
    <property type="protein sequence ID" value="CAF4182209.1"/>
    <property type="molecule type" value="Genomic_DNA"/>
</dbReference>
<organism evidence="1 2">
    <name type="scientific">Rotaria sordida</name>
    <dbReference type="NCBI Taxonomy" id="392033"/>
    <lineage>
        <taxon>Eukaryota</taxon>
        <taxon>Metazoa</taxon>
        <taxon>Spiralia</taxon>
        <taxon>Gnathifera</taxon>
        <taxon>Rotifera</taxon>
        <taxon>Eurotatoria</taxon>
        <taxon>Bdelloidea</taxon>
        <taxon>Philodinida</taxon>
        <taxon>Philodinidae</taxon>
        <taxon>Rotaria</taxon>
    </lineage>
</organism>
<reference evidence="1" key="1">
    <citation type="submission" date="2021-02" db="EMBL/GenBank/DDBJ databases">
        <authorList>
            <person name="Nowell W R."/>
        </authorList>
    </citation>
    <scope>NUCLEOTIDE SEQUENCE</scope>
</reference>
<proteinExistence type="predicted"/>
<evidence type="ECO:0000313" key="1">
    <source>
        <dbReference type="EMBL" id="CAF4182209.1"/>
    </source>
</evidence>
<accession>A0A820A0D8</accession>
<sequence>MSSPSLLKQLTLNIDGHPSFWLSMYRLIRGTGKIFDRFPAFIHFTLYYPYAAALRNSIYNLSKM</sequence>
<gene>
    <name evidence="1" type="ORF">JBS370_LOCUS35575</name>
</gene>
<name>A0A820A0D8_9BILA</name>
<dbReference type="AlphaFoldDB" id="A0A820A0D8"/>
<comment type="caution">
    <text evidence="1">The sequence shown here is derived from an EMBL/GenBank/DDBJ whole genome shotgun (WGS) entry which is preliminary data.</text>
</comment>
<dbReference type="Proteomes" id="UP000663836">
    <property type="component" value="Unassembled WGS sequence"/>
</dbReference>
<feature type="non-terminal residue" evidence="1">
    <location>
        <position position="64"/>
    </location>
</feature>
<protein>
    <submittedName>
        <fullName evidence="1">Uncharacterized protein</fullName>
    </submittedName>
</protein>
<evidence type="ECO:0000313" key="2">
    <source>
        <dbReference type="Proteomes" id="UP000663836"/>
    </source>
</evidence>